<accession>A0AAD6ZDZ6</accession>
<sequence>MNSGLRTRASQLSGLLTLSCNVGVSCMSLKNVSVTASLAADLKRGLDCFHFVRDSAPDLVVYFSRGVPLDFRTVGSGFLPSSSTGSTPVFRGNVGAQVSSSVSMGGPGAVPTPSLMPST</sequence>
<dbReference type="PROSITE" id="PS51257">
    <property type="entry name" value="PROKAR_LIPOPROTEIN"/>
    <property type="match status" value="1"/>
</dbReference>
<evidence type="ECO:0000256" key="1">
    <source>
        <dbReference type="SAM" id="MobiDB-lite"/>
    </source>
</evidence>
<proteinExistence type="predicted"/>
<reference evidence="2" key="1">
    <citation type="submission" date="2023-03" db="EMBL/GenBank/DDBJ databases">
        <title>Massive genome expansion in bonnet fungi (Mycena s.s.) driven by repeated elements and novel gene families across ecological guilds.</title>
        <authorList>
            <consortium name="Lawrence Berkeley National Laboratory"/>
            <person name="Harder C.B."/>
            <person name="Miyauchi S."/>
            <person name="Viragh M."/>
            <person name="Kuo A."/>
            <person name="Thoen E."/>
            <person name="Andreopoulos B."/>
            <person name="Lu D."/>
            <person name="Skrede I."/>
            <person name="Drula E."/>
            <person name="Henrissat B."/>
            <person name="Morin E."/>
            <person name="Kohler A."/>
            <person name="Barry K."/>
            <person name="LaButti K."/>
            <person name="Morin E."/>
            <person name="Salamov A."/>
            <person name="Lipzen A."/>
            <person name="Mereny Z."/>
            <person name="Hegedus B."/>
            <person name="Baldrian P."/>
            <person name="Stursova M."/>
            <person name="Weitz H."/>
            <person name="Taylor A."/>
            <person name="Grigoriev I.V."/>
            <person name="Nagy L.G."/>
            <person name="Martin F."/>
            <person name="Kauserud H."/>
        </authorList>
    </citation>
    <scope>NUCLEOTIDE SEQUENCE</scope>
    <source>
        <strain evidence="2">CBHHK002</strain>
    </source>
</reference>
<feature type="region of interest" description="Disordered" evidence="1">
    <location>
        <begin position="99"/>
        <end position="119"/>
    </location>
</feature>
<name>A0AAD6ZDZ6_9AGAR</name>
<keyword evidence="3" id="KW-1185">Reference proteome</keyword>
<comment type="caution">
    <text evidence="2">The sequence shown here is derived from an EMBL/GenBank/DDBJ whole genome shotgun (WGS) entry which is preliminary data.</text>
</comment>
<evidence type="ECO:0000313" key="3">
    <source>
        <dbReference type="Proteomes" id="UP001218218"/>
    </source>
</evidence>
<dbReference type="AlphaFoldDB" id="A0AAD6ZDZ6"/>
<gene>
    <name evidence="2" type="ORF">DFH08DRAFT_892140</name>
</gene>
<evidence type="ECO:0000313" key="2">
    <source>
        <dbReference type="EMBL" id="KAJ7318470.1"/>
    </source>
</evidence>
<dbReference type="EMBL" id="JARIHO010000057">
    <property type="protein sequence ID" value="KAJ7318470.1"/>
    <property type="molecule type" value="Genomic_DNA"/>
</dbReference>
<dbReference type="Proteomes" id="UP001218218">
    <property type="component" value="Unassembled WGS sequence"/>
</dbReference>
<protein>
    <submittedName>
        <fullName evidence="2">Uncharacterized protein</fullName>
    </submittedName>
</protein>
<organism evidence="2 3">
    <name type="scientific">Mycena albidolilacea</name>
    <dbReference type="NCBI Taxonomy" id="1033008"/>
    <lineage>
        <taxon>Eukaryota</taxon>
        <taxon>Fungi</taxon>
        <taxon>Dikarya</taxon>
        <taxon>Basidiomycota</taxon>
        <taxon>Agaricomycotina</taxon>
        <taxon>Agaricomycetes</taxon>
        <taxon>Agaricomycetidae</taxon>
        <taxon>Agaricales</taxon>
        <taxon>Marasmiineae</taxon>
        <taxon>Mycenaceae</taxon>
        <taxon>Mycena</taxon>
    </lineage>
</organism>